<gene>
    <name evidence="1" type="primary">aroH_9</name>
    <name evidence="1" type="ORF">SDC9_113328</name>
</gene>
<dbReference type="CDD" id="cd02185">
    <property type="entry name" value="AroH"/>
    <property type="match status" value="1"/>
</dbReference>
<dbReference type="InterPro" id="IPR008243">
    <property type="entry name" value="Chorismate_mutase_AroH"/>
</dbReference>
<dbReference type="AlphaFoldDB" id="A0A645BPA8"/>
<name>A0A645BPA8_9ZZZZ</name>
<accession>A0A645BPA8</accession>
<dbReference type="PIRSF" id="PIRSF005965">
    <property type="entry name" value="Chor_mut_AroH"/>
    <property type="match status" value="1"/>
</dbReference>
<dbReference type="EMBL" id="VSSQ01021073">
    <property type="protein sequence ID" value="MPM66421.1"/>
    <property type="molecule type" value="Genomic_DNA"/>
</dbReference>
<organism evidence="1">
    <name type="scientific">bioreactor metagenome</name>
    <dbReference type="NCBI Taxonomy" id="1076179"/>
    <lineage>
        <taxon>unclassified sequences</taxon>
        <taxon>metagenomes</taxon>
        <taxon>ecological metagenomes</taxon>
    </lineage>
</organism>
<dbReference type="NCBIfam" id="TIGR01796">
    <property type="entry name" value="CM_mono_aroH"/>
    <property type="match status" value="1"/>
</dbReference>
<evidence type="ECO:0000313" key="1">
    <source>
        <dbReference type="EMBL" id="MPM66421.1"/>
    </source>
</evidence>
<comment type="caution">
    <text evidence="1">The sequence shown here is derived from an EMBL/GenBank/DDBJ whole genome shotgun (WGS) entry which is preliminary data.</text>
</comment>
<dbReference type="Pfam" id="PF07736">
    <property type="entry name" value="CM_1"/>
    <property type="match status" value="1"/>
</dbReference>
<reference evidence="1" key="1">
    <citation type="submission" date="2019-08" db="EMBL/GenBank/DDBJ databases">
        <authorList>
            <person name="Kucharzyk K."/>
            <person name="Murdoch R.W."/>
            <person name="Higgins S."/>
            <person name="Loffler F."/>
        </authorList>
    </citation>
    <scope>NUCLEOTIDE SEQUENCE</scope>
</reference>
<dbReference type="GO" id="GO:0004106">
    <property type="term" value="F:chorismate mutase activity"/>
    <property type="evidence" value="ECO:0007669"/>
    <property type="project" value="UniProtKB-EC"/>
</dbReference>
<sequence length="118" mass="13268">MTICIRGAVTAKNSKDNILAKTKELLIEIIEENNLNIEDITAIFFTATKDLDKVYPAVSARAIGITDAALMCFQEMYVEGSMEKCIRVTVMTESDKKQKDAKHIFLGEAQKLRPDLKR</sequence>
<dbReference type="SUPFAM" id="SSF55298">
    <property type="entry name" value="YjgF-like"/>
    <property type="match status" value="1"/>
</dbReference>
<dbReference type="PANTHER" id="PTHR21164:SF0">
    <property type="entry name" value="CHORISMATE MUTASE AROH"/>
    <property type="match status" value="1"/>
</dbReference>
<dbReference type="PANTHER" id="PTHR21164">
    <property type="entry name" value="CHORISMATE MUTASE"/>
    <property type="match status" value="1"/>
</dbReference>
<protein>
    <submittedName>
        <fullName evidence="1">Chorismate mutase AroH</fullName>
        <ecNumber evidence="1">5.4.99.5</ecNumber>
    </submittedName>
</protein>
<dbReference type="PROSITE" id="PS51167">
    <property type="entry name" value="CHORISMATE_MUT_1"/>
    <property type="match status" value="1"/>
</dbReference>
<dbReference type="Gene3D" id="3.30.1330.40">
    <property type="entry name" value="RutC-like"/>
    <property type="match status" value="1"/>
</dbReference>
<proteinExistence type="predicted"/>
<dbReference type="EC" id="5.4.99.5" evidence="1"/>
<dbReference type="GO" id="GO:0046417">
    <property type="term" value="P:chorismate metabolic process"/>
    <property type="evidence" value="ECO:0007669"/>
    <property type="project" value="TreeGrafter"/>
</dbReference>
<keyword evidence="1" id="KW-0413">Isomerase</keyword>
<dbReference type="InterPro" id="IPR035959">
    <property type="entry name" value="RutC-like_sf"/>
</dbReference>